<protein>
    <submittedName>
        <fullName evidence="2">Uncharacterized protein</fullName>
    </submittedName>
</protein>
<dbReference type="AlphaFoldDB" id="A0AAN6NM32"/>
<sequence length="292" mass="31424">MNLQNQYEETAFMKESHQHSVKAHTQVVEELSELVETITKELEQGRGGIVVSGLSGKSQIHLLADVEELWIVLAVVMAFDGHRSHCQGVVGIKTSLDEVVDDGDAANGCIRDTVRVPLLSPPPRKRRPAAAARSATADEDCVRLKPGVACVSCARLPSQGGARLKRAARFRAGGPCRRLRLWRVVPQAVPAGAQAFRALAEHSRPSSTDTSMPDAPESTQPGSSNTSMPDAPISDSPLWSGQDHPVTEGSNEDTHMASPSDTGWDLKDDLSSFRFSGPDTQLAVSMTADREI</sequence>
<organism evidence="2 3">
    <name type="scientific">Pseudoneurospora amorphoporcata</name>
    <dbReference type="NCBI Taxonomy" id="241081"/>
    <lineage>
        <taxon>Eukaryota</taxon>
        <taxon>Fungi</taxon>
        <taxon>Dikarya</taxon>
        <taxon>Ascomycota</taxon>
        <taxon>Pezizomycotina</taxon>
        <taxon>Sordariomycetes</taxon>
        <taxon>Sordariomycetidae</taxon>
        <taxon>Sordariales</taxon>
        <taxon>Sordariaceae</taxon>
        <taxon>Pseudoneurospora</taxon>
    </lineage>
</organism>
<name>A0AAN6NM32_9PEZI</name>
<evidence type="ECO:0000313" key="3">
    <source>
        <dbReference type="Proteomes" id="UP001303222"/>
    </source>
</evidence>
<keyword evidence="3" id="KW-1185">Reference proteome</keyword>
<evidence type="ECO:0000313" key="2">
    <source>
        <dbReference type="EMBL" id="KAK3948367.1"/>
    </source>
</evidence>
<accession>A0AAN6NM32</accession>
<feature type="region of interest" description="Disordered" evidence="1">
    <location>
        <begin position="200"/>
        <end position="292"/>
    </location>
</feature>
<dbReference type="EMBL" id="MU859267">
    <property type="protein sequence ID" value="KAK3948367.1"/>
    <property type="molecule type" value="Genomic_DNA"/>
</dbReference>
<feature type="compositionally biased region" description="Polar residues" evidence="1">
    <location>
        <begin position="205"/>
        <end position="228"/>
    </location>
</feature>
<comment type="caution">
    <text evidence="2">The sequence shown here is derived from an EMBL/GenBank/DDBJ whole genome shotgun (WGS) entry which is preliminary data.</text>
</comment>
<evidence type="ECO:0000256" key="1">
    <source>
        <dbReference type="SAM" id="MobiDB-lite"/>
    </source>
</evidence>
<reference evidence="2" key="1">
    <citation type="journal article" date="2023" name="Mol. Phylogenet. Evol.">
        <title>Genome-scale phylogeny and comparative genomics of the fungal order Sordariales.</title>
        <authorList>
            <person name="Hensen N."/>
            <person name="Bonometti L."/>
            <person name="Westerberg I."/>
            <person name="Brannstrom I.O."/>
            <person name="Guillou S."/>
            <person name="Cros-Aarteil S."/>
            <person name="Calhoun S."/>
            <person name="Haridas S."/>
            <person name="Kuo A."/>
            <person name="Mondo S."/>
            <person name="Pangilinan J."/>
            <person name="Riley R."/>
            <person name="LaButti K."/>
            <person name="Andreopoulos B."/>
            <person name="Lipzen A."/>
            <person name="Chen C."/>
            <person name="Yan M."/>
            <person name="Daum C."/>
            <person name="Ng V."/>
            <person name="Clum A."/>
            <person name="Steindorff A."/>
            <person name="Ohm R.A."/>
            <person name="Martin F."/>
            <person name="Silar P."/>
            <person name="Natvig D.O."/>
            <person name="Lalanne C."/>
            <person name="Gautier V."/>
            <person name="Ament-Velasquez S.L."/>
            <person name="Kruys A."/>
            <person name="Hutchinson M.I."/>
            <person name="Powell A.J."/>
            <person name="Barry K."/>
            <person name="Miller A.N."/>
            <person name="Grigoriev I.V."/>
            <person name="Debuchy R."/>
            <person name="Gladieux P."/>
            <person name="Hiltunen Thoren M."/>
            <person name="Johannesson H."/>
        </authorList>
    </citation>
    <scope>NUCLEOTIDE SEQUENCE</scope>
    <source>
        <strain evidence="2">CBS 626.80</strain>
    </source>
</reference>
<reference evidence="2" key="2">
    <citation type="submission" date="2023-06" db="EMBL/GenBank/DDBJ databases">
        <authorList>
            <consortium name="Lawrence Berkeley National Laboratory"/>
            <person name="Mondo S.J."/>
            <person name="Hensen N."/>
            <person name="Bonometti L."/>
            <person name="Westerberg I."/>
            <person name="Brannstrom I.O."/>
            <person name="Guillou S."/>
            <person name="Cros-Aarteil S."/>
            <person name="Calhoun S."/>
            <person name="Haridas S."/>
            <person name="Kuo A."/>
            <person name="Pangilinan J."/>
            <person name="Riley R."/>
            <person name="Labutti K."/>
            <person name="Andreopoulos B."/>
            <person name="Lipzen A."/>
            <person name="Chen C."/>
            <person name="Yanf M."/>
            <person name="Daum C."/>
            <person name="Ng V."/>
            <person name="Clum A."/>
            <person name="Steindorff A."/>
            <person name="Ohm R."/>
            <person name="Martin F."/>
            <person name="Silar P."/>
            <person name="Natvig D."/>
            <person name="Lalanne C."/>
            <person name="Gautier V."/>
            <person name="Ament-Velasquez S.L."/>
            <person name="Kruys A."/>
            <person name="Hutchinson M.I."/>
            <person name="Powell A.J."/>
            <person name="Barry K."/>
            <person name="Miller A.N."/>
            <person name="Grigoriev I.V."/>
            <person name="Debuchy R."/>
            <person name="Gladieux P."/>
            <person name="Thoren M.H."/>
            <person name="Johannesson H."/>
        </authorList>
    </citation>
    <scope>NUCLEOTIDE SEQUENCE</scope>
    <source>
        <strain evidence="2">CBS 626.80</strain>
    </source>
</reference>
<proteinExistence type="predicted"/>
<dbReference type="Proteomes" id="UP001303222">
    <property type="component" value="Unassembled WGS sequence"/>
</dbReference>
<gene>
    <name evidence="2" type="ORF">QBC32DRAFT_317876</name>
</gene>